<keyword evidence="1" id="KW-0472">Membrane</keyword>
<feature type="transmembrane region" description="Helical" evidence="1">
    <location>
        <begin position="38"/>
        <end position="57"/>
    </location>
</feature>
<keyword evidence="1" id="KW-1133">Transmembrane helix</keyword>
<proteinExistence type="predicted"/>
<evidence type="ECO:0000313" key="4">
    <source>
        <dbReference type="Proteomes" id="UP000663860"/>
    </source>
</evidence>
<organism evidence="2 4">
    <name type="scientific">Adineta steineri</name>
    <dbReference type="NCBI Taxonomy" id="433720"/>
    <lineage>
        <taxon>Eukaryota</taxon>
        <taxon>Metazoa</taxon>
        <taxon>Spiralia</taxon>
        <taxon>Gnathifera</taxon>
        <taxon>Rotifera</taxon>
        <taxon>Eurotatoria</taxon>
        <taxon>Bdelloidea</taxon>
        <taxon>Adinetida</taxon>
        <taxon>Adinetidae</taxon>
        <taxon>Adineta</taxon>
    </lineage>
</organism>
<gene>
    <name evidence="2" type="ORF">IZO911_LOCUS14923</name>
    <name evidence="3" type="ORF">KXQ929_LOCUS6956</name>
</gene>
<protein>
    <submittedName>
        <fullName evidence="2">Uncharacterized protein</fullName>
    </submittedName>
</protein>
<reference evidence="2" key="1">
    <citation type="submission" date="2021-02" db="EMBL/GenBank/DDBJ databases">
        <authorList>
            <person name="Nowell W R."/>
        </authorList>
    </citation>
    <scope>NUCLEOTIDE SEQUENCE</scope>
</reference>
<dbReference type="AlphaFoldDB" id="A0A814D5G5"/>
<keyword evidence="1" id="KW-0812">Transmembrane</keyword>
<evidence type="ECO:0000313" key="3">
    <source>
        <dbReference type="EMBL" id="CAF3636561.1"/>
    </source>
</evidence>
<dbReference type="EMBL" id="CAJOBB010000276">
    <property type="protein sequence ID" value="CAF3636561.1"/>
    <property type="molecule type" value="Genomic_DNA"/>
</dbReference>
<name>A0A814D5G5_9BILA</name>
<dbReference type="Proteomes" id="UP000663868">
    <property type="component" value="Unassembled WGS sequence"/>
</dbReference>
<feature type="transmembrane region" description="Helical" evidence="1">
    <location>
        <begin position="496"/>
        <end position="517"/>
    </location>
</feature>
<dbReference type="EMBL" id="CAJNOE010000126">
    <property type="protein sequence ID" value="CAF0949638.1"/>
    <property type="molecule type" value="Genomic_DNA"/>
</dbReference>
<comment type="caution">
    <text evidence="2">The sequence shown here is derived from an EMBL/GenBank/DDBJ whole genome shotgun (WGS) entry which is preliminary data.</text>
</comment>
<evidence type="ECO:0000313" key="2">
    <source>
        <dbReference type="EMBL" id="CAF0949638.1"/>
    </source>
</evidence>
<accession>A0A814D5G5</accession>
<sequence>MPSNWFLQFRTKIKRINLFKDIDKTNEEDIKNQKISTIIFLILFIISIVALFLYSSLTPITKTVVVEQPSLSDYKQLEEKYSNTLLCPCTSVSNEYNKFISSFTPTLNQVCSSDFVSDKWLNYVNYRLFVKPQYHFIWDFRHSAYGFFSMLRTLCVLAKQTIDDELISFYSTILLTENTISEDIFLANINTIRDQFTNASANGFIITLDSVILMGLVSNAVINRLETNWQLSIWLSSYYNLFGPAVAGQPYAIVGNCVYASSVYCSITTGIYLRKLPNETSSDLLWAKYRAELQFEVPGVLVGPLILYSVLQSNLSCLYNESCLSKLNTYLNDSLSPFKATPLAVPSPASPLPTINDTAKKLMVNFWQLNSSYQHYFNACNPLTCTFTYAHQFDILFIITTVISFIGGIVTVLMIVILPTVKFLRKTVKTSNPLSSSSEVVPHETNIERQAVADTTEQQISLFVKIKVFLLNLNFFSDPDENSEWHLYGQRLSTRFFTVSIIIAFSILILYASTYSVTKTITINKPPIDVYFTLQDKYPQTLSCPCSSTTNEQSQFISFQPTFHPVCSSSFITNNWSNYLTAENGNTMGYLDVRFSIINFFPTILSFCQLSQKIINNELTIFNSTKYITKSIQEIDLFNSQTQQLISNMKKTTVNSFQLSISMLRQTVWGNGLYCLSAYFYTPDPTINYDYNSTINPNDLNLVFYPGYYQSSNGKNCTCKIHPTTCNVLSDITYANTTAIYNLFTVPGYYIGCYASESMFRSNFECFFDQICLQTIYNLIHLKSKVPFNATAMQLNSSRYNVTTSVQEIIDNLMIEEWNNETSFQFYFKQCNPYLCSYSYDVKGDISYVTAITFGLIGGLTTILKTTIPSIVSIIRRWRQKRKISTGQSVVNHVFYVSFENITHTIIKNNPTIIEFNKLYQEYPNTIQCPCETYSIVYKEFITFQPHLHSICSSTFVDKNSQWLIIDYPQTMLIHSTRKDDFRQIGSPFFQLLNSFCNLSNKTIYAELRTFDSSRFITLNLITYEQFQTQMNQLIDQFIKNTARSFINSLFFAEYMTAANMFFSAFESDSLYASGSPVYDEYRFTDYQYIYDRIDQLYNSNETGIDCDCQSTPWCIQQAIVYDLDTKTQLFSPPGKVLYISISV</sequence>
<feature type="transmembrane region" description="Helical" evidence="1">
    <location>
        <begin position="395"/>
        <end position="418"/>
    </location>
</feature>
<evidence type="ECO:0000256" key="1">
    <source>
        <dbReference type="SAM" id="Phobius"/>
    </source>
</evidence>
<dbReference type="Proteomes" id="UP000663860">
    <property type="component" value="Unassembled WGS sequence"/>
</dbReference>